<dbReference type="CDD" id="cd16441">
    <property type="entry name" value="beta_Kdo_transferase_KpsS"/>
    <property type="match status" value="1"/>
</dbReference>
<dbReference type="InterPro" id="IPR007833">
    <property type="entry name" value="Capsule_polysaccharide_synth"/>
</dbReference>
<keyword evidence="1" id="KW-0472">Membrane</keyword>
<sequence>MQLKEVIQQFQNRKILLLQGPVGPFFYHFSKLLSPKNQIYKINFNGGDFLFYPFGAKSYRGSLANLETFLQEFCKTYHIDCVIMFNDCRPIHKIAVKVARSLNLQTYIFEEGYIRPNFITFEKDGVNANSTLSKDPNFYLTYKNKPIQEEKNVKHSFRNMAWFAFLYWFGAFLLGWYFNNKLHHRSLSFTEMFPWFLSLFRKHWYRFSQKEDRDFILDSKKNYFVVVLQVYNDTQIKNHFEGRRIESFIKNSIRSFAKYSKKQHFLVIKHHPMDRGYKNYKKFIKRQTRKYNVNQRVIYIHDIHLPTLLKNALGCVVINSTTGLSSILHKCPTKVCGNAFYNIQGLTYQESLNKFWKAAKKYKINQTLFERFRSFLIDKVQINRSFYGKLS</sequence>
<dbReference type="RefSeq" id="WP_006656022.1">
    <property type="nucleotide sequence ID" value="NZ_CM000776.2"/>
</dbReference>
<dbReference type="EMBL" id="CM000776">
    <property type="protein sequence ID" value="EES88867.1"/>
    <property type="molecule type" value="Genomic_DNA"/>
</dbReference>
<proteinExistence type="predicted"/>
<feature type="transmembrane region" description="Helical" evidence="1">
    <location>
        <begin position="160"/>
        <end position="178"/>
    </location>
</feature>
<dbReference type="STRING" id="537970.HCAN_0144"/>
<evidence type="ECO:0000256" key="1">
    <source>
        <dbReference type="SAM" id="Phobius"/>
    </source>
</evidence>
<dbReference type="AlphaFoldDB" id="C5ZVJ3"/>
<dbReference type="Pfam" id="PF05159">
    <property type="entry name" value="Capsule_synth"/>
    <property type="match status" value="1"/>
</dbReference>
<evidence type="ECO:0000313" key="2">
    <source>
        <dbReference type="EMBL" id="EES88867.1"/>
    </source>
</evidence>
<keyword evidence="1" id="KW-1133">Transmembrane helix</keyword>
<dbReference type="Proteomes" id="UP000007032">
    <property type="component" value="Chromosome"/>
</dbReference>
<evidence type="ECO:0000313" key="3">
    <source>
        <dbReference type="Proteomes" id="UP000007032"/>
    </source>
</evidence>
<reference evidence="2 3" key="1">
    <citation type="journal article" date="2009" name="J. Bacteriol.">
        <title>Genome sequence of the emerging pathogen Helicobacter canadensis.</title>
        <authorList>
            <person name="Loman N.J."/>
            <person name="Snyder L.A."/>
            <person name="Linton J.D."/>
            <person name="Langdon R."/>
            <person name="Lawson A.J."/>
            <person name="Weinstock G.M."/>
            <person name="Wren B.W."/>
            <person name="Pallen M.J."/>
        </authorList>
    </citation>
    <scope>NUCLEOTIDE SEQUENCE [LARGE SCALE GENOMIC DNA]</scope>
    <source>
        <strain evidence="2 3">MIT 98-5491</strain>
    </source>
</reference>
<dbReference type="GO" id="GO:0000271">
    <property type="term" value="P:polysaccharide biosynthetic process"/>
    <property type="evidence" value="ECO:0007669"/>
    <property type="project" value="InterPro"/>
</dbReference>
<accession>C5ZVJ3</accession>
<protein>
    <submittedName>
        <fullName evidence="2">Capsule polysaccharide biosynthesis protein</fullName>
    </submittedName>
</protein>
<dbReference type="HOGENOM" id="CLU_040135_1_0_7"/>
<dbReference type="OrthoDB" id="9794206at2"/>
<gene>
    <name evidence="2" type="primary">kpsS</name>
    <name evidence="2" type="ORF">HCAN_0144</name>
</gene>
<dbReference type="eggNOG" id="COG3562">
    <property type="taxonomic scope" value="Bacteria"/>
</dbReference>
<name>C5ZVJ3_9HELI</name>
<dbReference type="GO" id="GO:0015774">
    <property type="term" value="P:polysaccharide transport"/>
    <property type="evidence" value="ECO:0007669"/>
    <property type="project" value="InterPro"/>
</dbReference>
<organism evidence="2 3">
    <name type="scientific">Helicobacter canadensis MIT 98-5491</name>
    <dbReference type="NCBI Taxonomy" id="537970"/>
    <lineage>
        <taxon>Bacteria</taxon>
        <taxon>Pseudomonadati</taxon>
        <taxon>Campylobacterota</taxon>
        <taxon>Epsilonproteobacteria</taxon>
        <taxon>Campylobacterales</taxon>
        <taxon>Helicobacteraceae</taxon>
        <taxon>Helicobacter</taxon>
    </lineage>
</organism>
<keyword evidence="3" id="KW-1185">Reference proteome</keyword>
<keyword evidence="1" id="KW-0812">Transmembrane</keyword>